<dbReference type="PANTHER" id="PTHR43031:SF16">
    <property type="entry name" value="OXIDOREDUCTASE"/>
    <property type="match status" value="1"/>
</dbReference>
<dbReference type="Proteomes" id="UP000481872">
    <property type="component" value="Unassembled WGS sequence"/>
</dbReference>
<dbReference type="CDD" id="cd00158">
    <property type="entry name" value="RHOD"/>
    <property type="match status" value="1"/>
</dbReference>
<dbReference type="EMBL" id="JAAGPU010000010">
    <property type="protein sequence ID" value="NEU04613.1"/>
    <property type="molecule type" value="Genomic_DNA"/>
</dbReference>
<proteinExistence type="predicted"/>
<protein>
    <submittedName>
        <fullName evidence="2">Rhodanese-like domain-containing protein</fullName>
    </submittedName>
</protein>
<dbReference type="Gene3D" id="3.40.250.10">
    <property type="entry name" value="Rhodanese-like domain"/>
    <property type="match status" value="1"/>
</dbReference>
<reference evidence="2 3" key="1">
    <citation type="submission" date="2020-02" db="EMBL/GenBank/DDBJ databases">
        <title>Genome assembly of a novel Clostridium senegalense strain.</title>
        <authorList>
            <person name="Gupta T.B."/>
            <person name="Jauregui R."/>
            <person name="Maclean P."/>
            <person name="Nawarathana A."/>
            <person name="Brightwell G."/>
        </authorList>
    </citation>
    <scope>NUCLEOTIDE SEQUENCE [LARGE SCALE GENOMIC DNA]</scope>
    <source>
        <strain evidence="2 3">AGRFS4</strain>
    </source>
</reference>
<accession>A0A6M0H3G4</accession>
<gene>
    <name evidence="2" type="ORF">G3M99_07000</name>
</gene>
<dbReference type="InterPro" id="IPR036873">
    <property type="entry name" value="Rhodanese-like_dom_sf"/>
</dbReference>
<dbReference type="Pfam" id="PF00581">
    <property type="entry name" value="Rhodanese"/>
    <property type="match status" value="1"/>
</dbReference>
<dbReference type="SMART" id="SM00450">
    <property type="entry name" value="RHOD"/>
    <property type="match status" value="1"/>
</dbReference>
<dbReference type="InterPro" id="IPR001763">
    <property type="entry name" value="Rhodanese-like_dom"/>
</dbReference>
<organism evidence="2 3">
    <name type="scientific">Clostridium senegalense</name>
    <dbReference type="NCBI Taxonomy" id="1465809"/>
    <lineage>
        <taxon>Bacteria</taxon>
        <taxon>Bacillati</taxon>
        <taxon>Bacillota</taxon>
        <taxon>Clostridia</taxon>
        <taxon>Eubacteriales</taxon>
        <taxon>Clostridiaceae</taxon>
        <taxon>Clostridium</taxon>
    </lineage>
</organism>
<evidence type="ECO:0000259" key="1">
    <source>
        <dbReference type="PROSITE" id="PS50206"/>
    </source>
</evidence>
<name>A0A6M0H3G4_9CLOT</name>
<dbReference type="AlphaFoldDB" id="A0A6M0H3G4"/>
<dbReference type="PANTHER" id="PTHR43031">
    <property type="entry name" value="FAD-DEPENDENT OXIDOREDUCTASE"/>
    <property type="match status" value="1"/>
</dbReference>
<dbReference type="SUPFAM" id="SSF52821">
    <property type="entry name" value="Rhodanese/Cell cycle control phosphatase"/>
    <property type="match status" value="1"/>
</dbReference>
<sequence length="101" mass="11654">MKNISKYEAINFLNNRDAIFLDVRSYSEFEYGHIPNAISIPIDELNEKIDLLEPYKNENIVIYCSSGSRSFTASSFLSRNGFRYIYNLTGGISPLQNYLVR</sequence>
<dbReference type="RefSeq" id="WP_010295603.1">
    <property type="nucleotide sequence ID" value="NZ_CABKRL010000003.1"/>
</dbReference>
<evidence type="ECO:0000313" key="3">
    <source>
        <dbReference type="Proteomes" id="UP000481872"/>
    </source>
</evidence>
<feature type="domain" description="Rhodanese" evidence="1">
    <location>
        <begin position="14"/>
        <end position="92"/>
    </location>
</feature>
<keyword evidence="3" id="KW-1185">Reference proteome</keyword>
<dbReference type="InterPro" id="IPR050229">
    <property type="entry name" value="GlpE_sulfurtransferase"/>
</dbReference>
<evidence type="ECO:0000313" key="2">
    <source>
        <dbReference type="EMBL" id="NEU04613.1"/>
    </source>
</evidence>
<comment type="caution">
    <text evidence="2">The sequence shown here is derived from an EMBL/GenBank/DDBJ whole genome shotgun (WGS) entry which is preliminary data.</text>
</comment>
<dbReference type="PROSITE" id="PS50206">
    <property type="entry name" value="RHODANESE_3"/>
    <property type="match status" value="1"/>
</dbReference>